<dbReference type="InterPro" id="IPR006860">
    <property type="entry name" value="FecR"/>
</dbReference>
<dbReference type="Pfam" id="PF16344">
    <property type="entry name" value="FecR_C"/>
    <property type="match status" value="1"/>
</dbReference>
<dbReference type="EMBL" id="CP042434">
    <property type="protein sequence ID" value="QEC70408.1"/>
    <property type="molecule type" value="Genomic_DNA"/>
</dbReference>
<dbReference type="InterPro" id="IPR032508">
    <property type="entry name" value="FecR_C"/>
</dbReference>
<evidence type="ECO:0000313" key="3">
    <source>
        <dbReference type="EMBL" id="QEC70408.1"/>
    </source>
</evidence>
<evidence type="ECO:0000313" key="4">
    <source>
        <dbReference type="Proteomes" id="UP000321291"/>
    </source>
</evidence>
<dbReference type="OrthoDB" id="1452822at2"/>
<dbReference type="Proteomes" id="UP000321291">
    <property type="component" value="Chromosome"/>
</dbReference>
<organism evidence="3 4">
    <name type="scientific">Arachidicoccus ginsenosidivorans</name>
    <dbReference type="NCBI Taxonomy" id="496057"/>
    <lineage>
        <taxon>Bacteria</taxon>
        <taxon>Pseudomonadati</taxon>
        <taxon>Bacteroidota</taxon>
        <taxon>Chitinophagia</taxon>
        <taxon>Chitinophagales</taxon>
        <taxon>Chitinophagaceae</taxon>
        <taxon>Arachidicoccus</taxon>
    </lineage>
</organism>
<sequence length="342" mass="39244">MKDEILIKYFLGEATVEEIDFIEDWLHKDGRNQQYYLQLQRIWEKSESLRLEPDHIYDTDAEWERLRKKIQRNSQTTRDGQAKLTTEIAPNEPVHAEKSKVLPLKIWKWAAAIVILGMGGWFALHSIQSSKTKNRQLVLTAAASPVTDTLSDGSIITLNRYSSLLAPSKFSGKTREVTLQDGEAFFDVVHNSKRPFLVHVDGMEVRVLGTSFNIRRNGNQSIIDIATGKVQVSFKREKLILHAGEKISIDPTTTKLVSQKSESLLYNYYVTKKFIANNTRLEDLVNILNKAYNRHIVFARPEIKDMRITTVFSKEPIEVILKVISETLGIRVIYKKDSIELQ</sequence>
<reference evidence="3 4" key="1">
    <citation type="journal article" date="2017" name="Int. J. Syst. Evol. Microbiol.">
        <title>Arachidicoccus ginsenosidivorans sp. nov., with ginsenoside-converting activity isolated from ginseng cultivating soil.</title>
        <authorList>
            <person name="Siddiqi M.Z."/>
            <person name="Aslam Z."/>
            <person name="Im W.T."/>
        </authorList>
    </citation>
    <scope>NUCLEOTIDE SEQUENCE [LARGE SCALE GENOMIC DNA]</scope>
    <source>
        <strain evidence="3 4">Gsoil 809</strain>
    </source>
</reference>
<dbReference type="GO" id="GO:0016989">
    <property type="term" value="F:sigma factor antagonist activity"/>
    <property type="evidence" value="ECO:0007669"/>
    <property type="project" value="TreeGrafter"/>
</dbReference>
<dbReference type="Pfam" id="PF04773">
    <property type="entry name" value="FecR"/>
    <property type="match status" value="1"/>
</dbReference>
<proteinExistence type="predicted"/>
<dbReference type="RefSeq" id="WP_146779672.1">
    <property type="nucleotide sequence ID" value="NZ_CP042434.1"/>
</dbReference>
<dbReference type="AlphaFoldDB" id="A0A5B8VJD0"/>
<dbReference type="Gene3D" id="3.55.50.30">
    <property type="match status" value="1"/>
</dbReference>
<dbReference type="PANTHER" id="PTHR30273">
    <property type="entry name" value="PERIPLASMIC SIGNAL SENSOR AND SIGMA FACTOR ACTIVATOR FECR-RELATED"/>
    <property type="match status" value="1"/>
</dbReference>
<gene>
    <name evidence="3" type="ORF">FSB73_00455</name>
</gene>
<protein>
    <submittedName>
        <fullName evidence="3">DUF4974 domain-containing protein</fullName>
    </submittedName>
</protein>
<feature type="domain" description="Protein FecR C-terminal" evidence="2">
    <location>
        <begin position="273"/>
        <end position="339"/>
    </location>
</feature>
<keyword evidence="4" id="KW-1185">Reference proteome</keyword>
<evidence type="ECO:0000259" key="2">
    <source>
        <dbReference type="Pfam" id="PF16344"/>
    </source>
</evidence>
<feature type="domain" description="FecR protein" evidence="1">
    <location>
        <begin position="138"/>
        <end position="231"/>
    </location>
</feature>
<dbReference type="PIRSF" id="PIRSF018266">
    <property type="entry name" value="FecR"/>
    <property type="match status" value="1"/>
</dbReference>
<dbReference type="KEGG" id="agi:FSB73_00455"/>
<dbReference type="InterPro" id="IPR012373">
    <property type="entry name" value="Ferrdict_sens_TM"/>
</dbReference>
<evidence type="ECO:0000259" key="1">
    <source>
        <dbReference type="Pfam" id="PF04773"/>
    </source>
</evidence>
<name>A0A5B8VJD0_9BACT</name>
<accession>A0A5B8VJD0</accession>
<dbReference type="PANTHER" id="PTHR30273:SF2">
    <property type="entry name" value="PROTEIN FECR"/>
    <property type="match status" value="1"/>
</dbReference>
<dbReference type="Gene3D" id="2.60.120.1440">
    <property type="match status" value="1"/>
</dbReference>